<evidence type="ECO:0000256" key="4">
    <source>
        <dbReference type="ARBA" id="ARBA00023136"/>
    </source>
</evidence>
<dbReference type="GO" id="GO:0009306">
    <property type="term" value="P:protein secretion"/>
    <property type="evidence" value="ECO:0007669"/>
    <property type="project" value="InterPro"/>
</dbReference>
<comment type="subcellular location">
    <subcellularLocation>
        <location evidence="1">Membrane</location>
        <topology evidence="1">Single-pass membrane protein</topology>
    </subcellularLocation>
</comment>
<dbReference type="Pfam" id="PF04357">
    <property type="entry name" value="TamB"/>
    <property type="match status" value="1"/>
</dbReference>
<keyword evidence="2 5" id="KW-0812">Transmembrane</keyword>
<keyword evidence="4 5" id="KW-0472">Membrane</keyword>
<name>A0A9X1YG07_9BURK</name>
<dbReference type="Proteomes" id="UP001139353">
    <property type="component" value="Unassembled WGS sequence"/>
</dbReference>
<keyword evidence="8" id="KW-1185">Reference proteome</keyword>
<dbReference type="EMBL" id="JAJLJH010000001">
    <property type="protein sequence ID" value="MCK9684160.1"/>
    <property type="molecule type" value="Genomic_DNA"/>
</dbReference>
<evidence type="ECO:0000256" key="5">
    <source>
        <dbReference type="SAM" id="Phobius"/>
    </source>
</evidence>
<dbReference type="GO" id="GO:0005886">
    <property type="term" value="C:plasma membrane"/>
    <property type="evidence" value="ECO:0007669"/>
    <property type="project" value="InterPro"/>
</dbReference>
<protein>
    <submittedName>
        <fullName evidence="7">Translocation/assembly module TamB domain-containing protein</fullName>
    </submittedName>
</protein>
<evidence type="ECO:0000256" key="3">
    <source>
        <dbReference type="ARBA" id="ARBA00022989"/>
    </source>
</evidence>
<dbReference type="PANTHER" id="PTHR36985:SF1">
    <property type="entry name" value="TRANSLOCATION AND ASSEMBLY MODULE SUBUNIT TAMB"/>
    <property type="match status" value="1"/>
</dbReference>
<sequence>MTEPDAAPPSPAAPPRAGWQRAARIASMAAAAAALTAAACVAIAGALWRSEAGTRWLLQHVPGLTVVDVQGSFGGGDLRIGSLRATETAVQVDVANLRVTGLDLHWHPQPGAWIGASFTAWMADAVHVVPLPSKTPTKPTPPTSLRSPVAIDVASLRIASLTIGDNAPLRDVQAALSIGADGGRLHRVDHLRLVWERVQAEASLIAQTDAPLQLEVSLTAHDAPQAAAPAASAASAAPLPHWAASATLRGPLAGFDVAADLQGDARAGRAAPRATARAHVTPFAALPVSEVLLNTTELDLRALSARAPATRLQGSLRVATTRPAALDADLRNLASAAWSDGGLPFSSLTAHLEAPWTGAYLAIPSLRLVLGDGKGAGGELRAQGRWQGDKAQLQLDLDQVQPARLDTHIGAWRINGPLRAELEHLPAPASLWGGGAASAPAAASSASFDGVTAHVTGRLAGTAPPLSTGRNAVAPPPMALQLDALLRADALQLKQFDLKAGAATLTATGALNRGSTGTWQGNARAQWAQLDPGAWWRLADSGPLRDGPNSLNGSLALHLANASSDWEGLAGIHAKADLVLADSLLAGLALDGKASIDALGAPWAVSAEVRSGGNQAHVDGAISPGHAGGDALAVIDQLHLSVDAPSLQLLAPPGAHPRTASPAVAAASGVATLAESKTIPGELIAKAATKVATGGKTDDARALVPAVAASAASAASAAHAAEVPAGRGNWLAHGSAKLDVQVTGGRLAIADGARGHRGAAPLRIVTQGELSDWAGPQFKLAKLQWNAHASTDPQAPLDASVTLVDAQSGVARIAHAQATISGTLAQHQLQLQGEAPVSPPTWLANLANIGKANATRLDVQLQGRWQPEAVGTPAWQGHLAQFDLRAATEAGAATPPGPAAPASGAATTVVNPNWVHVKPVDLSLSRDAAGNWQTLRVGAGGAEFAGLALAWQPSFWTAPATPGASGHWSVDAALAPFSVAQLMARAQPDLGWHGDLQMTAQVHAAFDGQWHVAAQLARNSGDLGVSDLVQDPTSTKQALGLTRALLQVKAEGMNWTADADIAGSRLGELAGHWTAEAPSPASLPTAGSPLHGNVKAHVEDMNVWGAWLPPGWRLGGELRTDLALSGRWGDPKLTGEITATRLAIRNALEGVYGHDGEAAIRLTGDQAQIERFHLVGGNGTLDLSGSASLGAVPVAKLQLQATQFQLLGRIDRKIVTTGNLALQLGADAVKVNGKLGIDEGLFDLSKSDAPTLDSDVEVLDAKAAPADDPGADAAAAVPRPSRATQLDLAVDLGNNLKLRGRGIDTTLKGALQITSPGGLLTVRGAIRTDGGQYIAYGQKLDVTRGEITFTGPVNDPRLDILATRPNLDITVGVAITGTALAPHVKLMSDPDMSDSDKLSWLMLGRAPETVGGADTALLQQAAMALLAGEGEAPSDQVLKRLGLTDFAVGQKTDADNTKQTVVTLGRQISKRVYLGYERSVTTASGNWQLIYRIAQRLTLRAQAGVDASTITANTTPAQSWALDMIYTWRWN</sequence>
<evidence type="ECO:0000313" key="8">
    <source>
        <dbReference type="Proteomes" id="UP001139353"/>
    </source>
</evidence>
<feature type="domain" description="Translocation and assembly module TamB C-terminal" evidence="6">
    <location>
        <begin position="1176"/>
        <end position="1530"/>
    </location>
</feature>
<dbReference type="PANTHER" id="PTHR36985">
    <property type="entry name" value="TRANSLOCATION AND ASSEMBLY MODULE SUBUNIT TAMB"/>
    <property type="match status" value="1"/>
</dbReference>
<keyword evidence="3 5" id="KW-1133">Transmembrane helix</keyword>
<proteinExistence type="predicted"/>
<evidence type="ECO:0000256" key="1">
    <source>
        <dbReference type="ARBA" id="ARBA00004167"/>
    </source>
</evidence>
<gene>
    <name evidence="7" type="ORF">LPC04_00390</name>
</gene>
<reference evidence="7" key="1">
    <citation type="submission" date="2021-11" db="EMBL/GenBank/DDBJ databases">
        <title>BS-T2-15 a new species belonging to the Comamonadaceae family isolated from the soil of a French oak forest.</title>
        <authorList>
            <person name="Mieszkin S."/>
            <person name="Alain K."/>
        </authorList>
    </citation>
    <scope>NUCLEOTIDE SEQUENCE</scope>
    <source>
        <strain evidence="7">BS-T2-15</strain>
    </source>
</reference>
<accession>A0A9X1YG07</accession>
<dbReference type="InterPro" id="IPR007452">
    <property type="entry name" value="TamB_C"/>
</dbReference>
<evidence type="ECO:0000256" key="2">
    <source>
        <dbReference type="ARBA" id="ARBA00022692"/>
    </source>
</evidence>
<organism evidence="7 8">
    <name type="scientific">Scleromatobacter humisilvae</name>
    <dbReference type="NCBI Taxonomy" id="2897159"/>
    <lineage>
        <taxon>Bacteria</taxon>
        <taxon>Pseudomonadati</taxon>
        <taxon>Pseudomonadota</taxon>
        <taxon>Betaproteobacteria</taxon>
        <taxon>Burkholderiales</taxon>
        <taxon>Sphaerotilaceae</taxon>
        <taxon>Scleromatobacter</taxon>
    </lineage>
</organism>
<evidence type="ECO:0000259" key="6">
    <source>
        <dbReference type="Pfam" id="PF04357"/>
    </source>
</evidence>
<evidence type="ECO:0000313" key="7">
    <source>
        <dbReference type="EMBL" id="MCK9684160.1"/>
    </source>
</evidence>
<comment type="caution">
    <text evidence="7">The sequence shown here is derived from an EMBL/GenBank/DDBJ whole genome shotgun (WGS) entry which is preliminary data.</text>
</comment>
<feature type="transmembrane region" description="Helical" evidence="5">
    <location>
        <begin position="25"/>
        <end position="48"/>
    </location>
</feature>
<dbReference type="RefSeq" id="WP_275680194.1">
    <property type="nucleotide sequence ID" value="NZ_JAJLJH010000001.1"/>
</dbReference>